<keyword evidence="7 9" id="KW-1133">Transmembrane helix</keyword>
<dbReference type="EMBL" id="BHZE01000006">
    <property type="protein sequence ID" value="GCD77356.1"/>
    <property type="molecule type" value="Genomic_DNA"/>
</dbReference>
<feature type="domain" description="ABC transmembrane type-2" evidence="10">
    <location>
        <begin position="47"/>
        <end position="267"/>
    </location>
</feature>
<dbReference type="PANTHER" id="PTHR30413">
    <property type="entry name" value="INNER MEMBRANE TRANSPORT PERMEASE"/>
    <property type="match status" value="1"/>
</dbReference>
<dbReference type="GO" id="GO:0015920">
    <property type="term" value="P:lipopolysaccharide transport"/>
    <property type="evidence" value="ECO:0007669"/>
    <property type="project" value="TreeGrafter"/>
</dbReference>
<feature type="transmembrane region" description="Helical" evidence="9">
    <location>
        <begin position="156"/>
        <end position="182"/>
    </location>
</feature>
<accession>A0A401XK10</accession>
<dbReference type="GO" id="GO:0140359">
    <property type="term" value="F:ABC-type transporter activity"/>
    <property type="evidence" value="ECO:0007669"/>
    <property type="project" value="InterPro"/>
</dbReference>
<feature type="transmembrane region" description="Helical" evidence="9">
    <location>
        <begin position="243"/>
        <end position="264"/>
    </location>
</feature>
<dbReference type="AlphaFoldDB" id="A0A401XK10"/>
<evidence type="ECO:0000256" key="5">
    <source>
        <dbReference type="ARBA" id="ARBA00022519"/>
    </source>
</evidence>
<evidence type="ECO:0000256" key="6">
    <source>
        <dbReference type="ARBA" id="ARBA00022692"/>
    </source>
</evidence>
<keyword evidence="6 9" id="KW-0812">Transmembrane</keyword>
<name>A0A401XK10_9FLAO</name>
<evidence type="ECO:0000259" key="10">
    <source>
        <dbReference type="PROSITE" id="PS51012"/>
    </source>
</evidence>
<keyword evidence="12" id="KW-1185">Reference proteome</keyword>
<feature type="transmembrane region" description="Helical" evidence="9">
    <location>
        <begin position="77"/>
        <end position="94"/>
    </location>
</feature>
<proteinExistence type="inferred from homology"/>
<evidence type="ECO:0000313" key="12">
    <source>
        <dbReference type="Proteomes" id="UP000286715"/>
    </source>
</evidence>
<feature type="transmembrane region" description="Helical" evidence="9">
    <location>
        <begin position="46"/>
        <end position="71"/>
    </location>
</feature>
<gene>
    <name evidence="11" type="ORF">JCM31826_08380</name>
</gene>
<sequence length="275" mass="30771">MNFKEEIVIEPGKNWFAESVRELIRYKDLLYFMVIRGIKAKYAQSVLGVSWAIIQPLFTTVVFTIIFGNLVKVSSDGMPYILFSFSGMVIWNYFSNTLTEASNSVVQNASMITKVYFPRIILPLSAAFSKLLDFVIGLAVLIGFLLYFQVVPSLNVLWLPVVVLVMLLFSLGIGSFLSALAVQYRDVKHALSFVVQILMYACPVVYPSSVIPEQYQLLYALNPMVGVIEGFRAAFIPTLAFPYMQFGIGALVSMAVFVGGTAYFNKFERKFADVA</sequence>
<organism evidence="11 12">
    <name type="scientific">Thermaurantimonas aggregans</name>
    <dbReference type="NCBI Taxonomy" id="2173829"/>
    <lineage>
        <taxon>Bacteria</taxon>
        <taxon>Pseudomonadati</taxon>
        <taxon>Bacteroidota</taxon>
        <taxon>Flavobacteriia</taxon>
        <taxon>Flavobacteriales</taxon>
        <taxon>Schleiferiaceae</taxon>
        <taxon>Thermaurantimonas</taxon>
    </lineage>
</organism>
<reference evidence="11 12" key="1">
    <citation type="submission" date="2018-11" db="EMBL/GenBank/DDBJ databases">
        <title>Schleiferia aggregans sp. nov., a moderately thermophilic heterotrophic bacterium isolated from microbial mats at a terrestrial hot spring.</title>
        <authorList>
            <person name="Iino T."/>
            <person name="Ohkuma M."/>
            <person name="Haruta S."/>
        </authorList>
    </citation>
    <scope>NUCLEOTIDE SEQUENCE [LARGE SCALE GENOMIC DNA]</scope>
    <source>
        <strain evidence="11 12">LA</strain>
    </source>
</reference>
<evidence type="ECO:0000256" key="2">
    <source>
        <dbReference type="ARBA" id="ARBA00007783"/>
    </source>
</evidence>
<protein>
    <recommendedName>
        <fullName evidence="9">Transport permease protein</fullName>
    </recommendedName>
</protein>
<dbReference type="InterPro" id="IPR013525">
    <property type="entry name" value="ABC2_TM"/>
</dbReference>
<evidence type="ECO:0000256" key="8">
    <source>
        <dbReference type="ARBA" id="ARBA00023136"/>
    </source>
</evidence>
<dbReference type="PANTHER" id="PTHR30413:SF8">
    <property type="entry name" value="TRANSPORT PERMEASE PROTEIN"/>
    <property type="match status" value="1"/>
</dbReference>
<keyword evidence="4 9" id="KW-1003">Cell membrane</keyword>
<feature type="transmembrane region" description="Helical" evidence="9">
    <location>
        <begin position="131"/>
        <end position="150"/>
    </location>
</feature>
<comment type="caution">
    <text evidence="11">The sequence shown here is derived from an EMBL/GenBank/DDBJ whole genome shotgun (WGS) entry which is preliminary data.</text>
</comment>
<dbReference type="Pfam" id="PF01061">
    <property type="entry name" value="ABC2_membrane"/>
    <property type="match status" value="1"/>
</dbReference>
<dbReference type="InterPro" id="IPR047817">
    <property type="entry name" value="ABC2_TM_bact-type"/>
</dbReference>
<dbReference type="GO" id="GO:0043190">
    <property type="term" value="C:ATP-binding cassette (ABC) transporter complex"/>
    <property type="evidence" value="ECO:0007669"/>
    <property type="project" value="InterPro"/>
</dbReference>
<dbReference type="OrthoDB" id="9786910at2"/>
<evidence type="ECO:0000256" key="4">
    <source>
        <dbReference type="ARBA" id="ARBA00022475"/>
    </source>
</evidence>
<keyword evidence="5" id="KW-0997">Cell inner membrane</keyword>
<evidence type="ECO:0000256" key="1">
    <source>
        <dbReference type="ARBA" id="ARBA00004429"/>
    </source>
</evidence>
<keyword evidence="3 9" id="KW-0813">Transport</keyword>
<evidence type="ECO:0000256" key="3">
    <source>
        <dbReference type="ARBA" id="ARBA00022448"/>
    </source>
</evidence>
<evidence type="ECO:0000256" key="9">
    <source>
        <dbReference type="RuleBase" id="RU361157"/>
    </source>
</evidence>
<dbReference type="InterPro" id="IPR000412">
    <property type="entry name" value="ABC_2_transport"/>
</dbReference>
<keyword evidence="8 9" id="KW-0472">Membrane</keyword>
<dbReference type="RefSeq" id="WP_124397419.1">
    <property type="nucleotide sequence ID" value="NZ_BHZE01000006.1"/>
</dbReference>
<dbReference type="PRINTS" id="PR00164">
    <property type="entry name" value="ABC2TRNSPORT"/>
</dbReference>
<feature type="transmembrane region" description="Helical" evidence="9">
    <location>
        <begin position="189"/>
        <end position="206"/>
    </location>
</feature>
<comment type="similarity">
    <text evidence="2 9">Belongs to the ABC-2 integral membrane protein family.</text>
</comment>
<evidence type="ECO:0000256" key="7">
    <source>
        <dbReference type="ARBA" id="ARBA00022989"/>
    </source>
</evidence>
<dbReference type="PROSITE" id="PS51012">
    <property type="entry name" value="ABC_TM2"/>
    <property type="match status" value="1"/>
</dbReference>
<dbReference type="Proteomes" id="UP000286715">
    <property type="component" value="Unassembled WGS sequence"/>
</dbReference>
<comment type="subcellular location">
    <subcellularLocation>
        <location evidence="1">Cell inner membrane</location>
        <topology evidence="1">Multi-pass membrane protein</topology>
    </subcellularLocation>
    <subcellularLocation>
        <location evidence="9">Cell membrane</location>
        <topology evidence="9">Multi-pass membrane protein</topology>
    </subcellularLocation>
</comment>
<evidence type="ECO:0000313" key="11">
    <source>
        <dbReference type="EMBL" id="GCD77356.1"/>
    </source>
</evidence>